<organism evidence="19 20">
    <name type="scientific">Niveibacterium umoris</name>
    <dbReference type="NCBI Taxonomy" id="1193620"/>
    <lineage>
        <taxon>Bacteria</taxon>
        <taxon>Pseudomonadati</taxon>
        <taxon>Pseudomonadota</taxon>
        <taxon>Betaproteobacteria</taxon>
        <taxon>Rhodocyclales</taxon>
        <taxon>Rhodocyclaceae</taxon>
        <taxon>Niveibacterium</taxon>
    </lineage>
</organism>
<evidence type="ECO:0000256" key="5">
    <source>
        <dbReference type="ARBA" id="ARBA00011996"/>
    </source>
</evidence>
<evidence type="ECO:0000256" key="9">
    <source>
        <dbReference type="ARBA" id="ARBA00022741"/>
    </source>
</evidence>
<dbReference type="Proteomes" id="UP000561045">
    <property type="component" value="Unassembled WGS sequence"/>
</dbReference>
<dbReference type="InterPro" id="IPR040442">
    <property type="entry name" value="Pyrv_kinase-like_dom_sf"/>
</dbReference>
<feature type="domain" description="Pyruvate phosphate dikinase AMP/ATP-binding" evidence="17">
    <location>
        <begin position="17"/>
        <end position="347"/>
    </location>
</feature>
<protein>
    <recommendedName>
        <fullName evidence="6 15">Phosphoenolpyruvate synthase</fullName>
        <shortName evidence="15">PEP synthase</shortName>
        <ecNumber evidence="5 15">2.7.9.2</ecNumber>
    </recommendedName>
    <alternativeName>
        <fullName evidence="13 15">Pyruvate, water dikinase</fullName>
    </alternativeName>
</protein>
<dbReference type="Gene3D" id="3.50.30.10">
    <property type="entry name" value="Phosphohistidine domain"/>
    <property type="match status" value="1"/>
</dbReference>
<dbReference type="UniPathway" id="UPA00138"/>
<evidence type="ECO:0000256" key="8">
    <source>
        <dbReference type="ARBA" id="ARBA00022723"/>
    </source>
</evidence>
<evidence type="ECO:0000259" key="18">
    <source>
        <dbReference type="Pfam" id="PF02896"/>
    </source>
</evidence>
<comment type="function">
    <text evidence="2 15">Catalyzes the phosphorylation of pyruvate to phosphoenolpyruvate.</text>
</comment>
<proteinExistence type="inferred from homology"/>
<dbReference type="InterPro" id="IPR008279">
    <property type="entry name" value="PEP-util_enz_mobile_dom"/>
</dbReference>
<feature type="domain" description="PEP-utilising enzyme C-terminal" evidence="18">
    <location>
        <begin position="479"/>
        <end position="784"/>
    </location>
</feature>
<dbReference type="InterPro" id="IPR006319">
    <property type="entry name" value="PEP_synth"/>
</dbReference>
<gene>
    <name evidence="19" type="ORF">GGR36_000816</name>
</gene>
<evidence type="ECO:0000256" key="14">
    <source>
        <dbReference type="ARBA" id="ARBA00047700"/>
    </source>
</evidence>
<accession>A0A840BIR0</accession>
<comment type="cofactor">
    <cofactor evidence="1 15">
        <name>Mg(2+)</name>
        <dbReference type="ChEBI" id="CHEBI:18420"/>
    </cofactor>
</comment>
<comment type="similarity">
    <text evidence="4 15">Belongs to the PEP-utilizing enzyme family.</text>
</comment>
<evidence type="ECO:0000259" key="17">
    <source>
        <dbReference type="Pfam" id="PF01326"/>
    </source>
</evidence>
<comment type="caution">
    <text evidence="19">The sequence shown here is derived from an EMBL/GenBank/DDBJ whole genome shotgun (WGS) entry which is preliminary data.</text>
</comment>
<dbReference type="Gene3D" id="3.30.470.20">
    <property type="entry name" value="ATP-grasp fold, B domain"/>
    <property type="match status" value="1"/>
</dbReference>
<keyword evidence="9 15" id="KW-0547">Nucleotide-binding</keyword>
<dbReference type="PIRSF" id="PIRSF000854">
    <property type="entry name" value="PEP_synthase"/>
    <property type="match status" value="1"/>
</dbReference>
<dbReference type="FunFam" id="3.20.20.60:FF:000010">
    <property type="entry name" value="Phosphoenolpyruvate synthase"/>
    <property type="match status" value="1"/>
</dbReference>
<evidence type="ECO:0000256" key="3">
    <source>
        <dbReference type="ARBA" id="ARBA00004742"/>
    </source>
</evidence>
<dbReference type="InterPro" id="IPR018274">
    <property type="entry name" value="PEP_util_AS"/>
</dbReference>
<evidence type="ECO:0000256" key="4">
    <source>
        <dbReference type="ARBA" id="ARBA00007837"/>
    </source>
</evidence>
<dbReference type="FunFam" id="3.30.1490.20:FF:000010">
    <property type="entry name" value="Phosphoenolpyruvate synthase"/>
    <property type="match status" value="1"/>
</dbReference>
<dbReference type="NCBIfam" id="TIGR01418">
    <property type="entry name" value="PEP_synth"/>
    <property type="match status" value="1"/>
</dbReference>
<evidence type="ECO:0000256" key="15">
    <source>
        <dbReference type="PIRNR" id="PIRNR000854"/>
    </source>
</evidence>
<dbReference type="InterPro" id="IPR015813">
    <property type="entry name" value="Pyrv/PenolPyrv_kinase-like_dom"/>
</dbReference>
<dbReference type="RefSeq" id="WP_183632139.1">
    <property type="nucleotide sequence ID" value="NZ_BAABLE010000011.1"/>
</dbReference>
<comment type="catalytic activity">
    <reaction evidence="14 15">
        <text>pyruvate + ATP + H2O = phosphoenolpyruvate + AMP + phosphate + 2 H(+)</text>
        <dbReference type="Rhea" id="RHEA:11364"/>
        <dbReference type="ChEBI" id="CHEBI:15361"/>
        <dbReference type="ChEBI" id="CHEBI:15377"/>
        <dbReference type="ChEBI" id="CHEBI:15378"/>
        <dbReference type="ChEBI" id="CHEBI:30616"/>
        <dbReference type="ChEBI" id="CHEBI:43474"/>
        <dbReference type="ChEBI" id="CHEBI:58702"/>
        <dbReference type="ChEBI" id="CHEBI:456215"/>
        <dbReference type="EC" id="2.7.9.2"/>
    </reaction>
</comment>
<reference evidence="19 20" key="1">
    <citation type="submission" date="2020-08" db="EMBL/GenBank/DDBJ databases">
        <title>Genomic Encyclopedia of Type Strains, Phase IV (KMG-IV): sequencing the most valuable type-strain genomes for metagenomic binning, comparative biology and taxonomic classification.</title>
        <authorList>
            <person name="Goeker M."/>
        </authorList>
    </citation>
    <scope>NUCLEOTIDE SEQUENCE [LARGE SCALE GENOMIC DNA]</scope>
    <source>
        <strain evidence="19 20">DSM 106739</strain>
    </source>
</reference>
<evidence type="ECO:0000256" key="7">
    <source>
        <dbReference type="ARBA" id="ARBA00022679"/>
    </source>
</evidence>
<evidence type="ECO:0000256" key="2">
    <source>
        <dbReference type="ARBA" id="ARBA00002988"/>
    </source>
</evidence>
<keyword evidence="8 15" id="KW-0479">Metal-binding</keyword>
<evidence type="ECO:0000313" key="20">
    <source>
        <dbReference type="Proteomes" id="UP000561045"/>
    </source>
</evidence>
<dbReference type="FunFam" id="3.50.30.10:FF:000002">
    <property type="entry name" value="Phosphoenolpyruvate synthase"/>
    <property type="match status" value="1"/>
</dbReference>
<dbReference type="SUPFAM" id="SSF51621">
    <property type="entry name" value="Phosphoenolpyruvate/pyruvate domain"/>
    <property type="match status" value="1"/>
</dbReference>
<comment type="pathway">
    <text evidence="3 15">Carbohydrate biosynthesis; gluconeogenesis.</text>
</comment>
<keyword evidence="19" id="KW-0670">Pyruvate</keyword>
<keyword evidence="10 15" id="KW-0418">Kinase</keyword>
<dbReference type="SUPFAM" id="SSF56059">
    <property type="entry name" value="Glutathione synthetase ATP-binding domain-like"/>
    <property type="match status" value="1"/>
</dbReference>
<dbReference type="InterPro" id="IPR023151">
    <property type="entry name" value="PEP_util_CS"/>
</dbReference>
<evidence type="ECO:0000256" key="6">
    <source>
        <dbReference type="ARBA" id="ARBA00021623"/>
    </source>
</evidence>
<dbReference type="PANTHER" id="PTHR43030:SF1">
    <property type="entry name" value="PHOSPHOENOLPYRUVATE SYNTHASE"/>
    <property type="match status" value="1"/>
</dbReference>
<dbReference type="AlphaFoldDB" id="A0A840BIR0"/>
<dbReference type="Pfam" id="PF01326">
    <property type="entry name" value="PPDK_N"/>
    <property type="match status" value="1"/>
</dbReference>
<dbReference type="InterPro" id="IPR013815">
    <property type="entry name" value="ATP_grasp_subdomain_1"/>
</dbReference>
<dbReference type="GO" id="GO:0005524">
    <property type="term" value="F:ATP binding"/>
    <property type="evidence" value="ECO:0007669"/>
    <property type="project" value="UniProtKB-KW"/>
</dbReference>
<keyword evidence="11 15" id="KW-0067">ATP-binding</keyword>
<dbReference type="InterPro" id="IPR002192">
    <property type="entry name" value="PPDK_AMP/ATP-bd"/>
</dbReference>
<evidence type="ECO:0000256" key="13">
    <source>
        <dbReference type="ARBA" id="ARBA00033470"/>
    </source>
</evidence>
<evidence type="ECO:0000256" key="10">
    <source>
        <dbReference type="ARBA" id="ARBA00022777"/>
    </source>
</evidence>
<dbReference type="GO" id="GO:0006094">
    <property type="term" value="P:gluconeogenesis"/>
    <property type="evidence" value="ECO:0007669"/>
    <property type="project" value="UniProtKB-UniPathway"/>
</dbReference>
<dbReference type="PROSITE" id="PS00742">
    <property type="entry name" value="PEP_ENZYMES_2"/>
    <property type="match status" value="1"/>
</dbReference>
<dbReference type="FunFam" id="3.30.470.20:FF:000017">
    <property type="entry name" value="Phosphoenolpyruvate synthase"/>
    <property type="match status" value="1"/>
</dbReference>
<evidence type="ECO:0000256" key="1">
    <source>
        <dbReference type="ARBA" id="ARBA00001946"/>
    </source>
</evidence>
<name>A0A840BIR0_9RHOO</name>
<dbReference type="NCBIfam" id="NF005057">
    <property type="entry name" value="PRK06464.1"/>
    <property type="match status" value="1"/>
</dbReference>
<dbReference type="SUPFAM" id="SSF52009">
    <property type="entry name" value="Phosphohistidine domain"/>
    <property type="match status" value="1"/>
</dbReference>
<evidence type="ECO:0000256" key="11">
    <source>
        <dbReference type="ARBA" id="ARBA00022840"/>
    </source>
</evidence>
<dbReference type="EMBL" id="JACIET010000001">
    <property type="protein sequence ID" value="MBB4011508.1"/>
    <property type="molecule type" value="Genomic_DNA"/>
</dbReference>
<keyword evidence="7 15" id="KW-0808">Transferase</keyword>
<dbReference type="GO" id="GO:0008986">
    <property type="term" value="F:pyruvate, water dikinase activity"/>
    <property type="evidence" value="ECO:0007669"/>
    <property type="project" value="UniProtKB-EC"/>
</dbReference>
<feature type="domain" description="PEP-utilising enzyme mobile" evidence="16">
    <location>
        <begin position="383"/>
        <end position="453"/>
    </location>
</feature>
<dbReference type="Pfam" id="PF02896">
    <property type="entry name" value="PEP-utilizers_C"/>
    <property type="match status" value="1"/>
</dbReference>
<dbReference type="InterPro" id="IPR036637">
    <property type="entry name" value="Phosphohistidine_dom_sf"/>
</dbReference>
<dbReference type="GO" id="GO:0046872">
    <property type="term" value="F:metal ion binding"/>
    <property type="evidence" value="ECO:0007669"/>
    <property type="project" value="UniProtKB-KW"/>
</dbReference>
<dbReference type="InterPro" id="IPR000121">
    <property type="entry name" value="PEP_util_C"/>
</dbReference>
<dbReference type="EC" id="2.7.9.2" evidence="5 15"/>
<keyword evidence="12 15" id="KW-0460">Magnesium</keyword>
<keyword evidence="20" id="KW-1185">Reference proteome</keyword>
<evidence type="ECO:0000313" key="19">
    <source>
        <dbReference type="EMBL" id="MBB4011508.1"/>
    </source>
</evidence>
<dbReference type="Gene3D" id="3.20.20.60">
    <property type="entry name" value="Phosphoenolpyruvate-binding domains"/>
    <property type="match status" value="1"/>
</dbReference>
<sequence>MSRYVIPFESLRMTDVHAVGGKNASLGEMISQLAASHVRVPGGFATTADAYREFLAHGGLAGRINAVLDALDVDDVEALVRAGAQIRGWIVETPFPGALEAEIKSHYERLAMEGEGSFAVRSSATAEDLPDASFAGQQESFLNVHGYENILHAIKEVFASLYNDRAIAYRVHKGFVHADVALSAGVQRMVRSDLGASGVMFTLDTESGFKDAIFITAAYGLGETVVQGAVNPDEFYVHKPMLQAGKPAIIRRNLGSKLIKMEFTESRAAGRSTRTVDVPEADRNRFSITDADVLELARYADIIEKHYGRPMDIEWGKDGGDGKLYILQARPETVKSQASGHVMEKYRIKQHGKVLCSGRAIGQKIGAGVVRIVADASQMNHVQAGDILVTDMTDPNWEPVMKRASAIVTNRGGRTCHAAIIARELGIPAIVGCGDATELLEEGESVTVSCAEGDTGYVYRGKLEFEVITRDTGNLPEIPVKIMMNVGNPELAFEFAQIPNAGVGLARLEFVINNMIGIHPKAVLDVAQVPAGLREEIQRRARGYATPRQFFIEKLVEGVATIAAAFWPKPVIVRLSDFKSNEYRKLLGGEIYEPEEENPMLGFRGASRYIANSYRECFELECIAMRRVRDELGLTNVQLMVPFVRTVAEGKGVVDLLAENGLRRGENGLKLVMMCEIPSNALLAEAFLQHYDGFSIGSNDLTQLTLGLDRDSGLVAHAFDERDDAVKALLKMAINTANRLGKYVGICGQGPSDHADFAEWLMDEGIQSISLNPDTVLDTWLRLAEHRTH</sequence>
<dbReference type="PANTHER" id="PTHR43030">
    <property type="entry name" value="PHOSPHOENOLPYRUVATE SYNTHASE"/>
    <property type="match status" value="1"/>
</dbReference>
<evidence type="ECO:0000256" key="12">
    <source>
        <dbReference type="ARBA" id="ARBA00022842"/>
    </source>
</evidence>
<dbReference type="Pfam" id="PF00391">
    <property type="entry name" value="PEP-utilizers"/>
    <property type="match status" value="1"/>
</dbReference>
<dbReference type="PROSITE" id="PS00370">
    <property type="entry name" value="PEP_ENZYMES_PHOS_SITE"/>
    <property type="match status" value="1"/>
</dbReference>
<evidence type="ECO:0000259" key="16">
    <source>
        <dbReference type="Pfam" id="PF00391"/>
    </source>
</evidence>
<dbReference type="Gene3D" id="3.30.1490.20">
    <property type="entry name" value="ATP-grasp fold, A domain"/>
    <property type="match status" value="1"/>
</dbReference>